<gene>
    <name evidence="1" type="ORF">HRG_10200</name>
</gene>
<protein>
    <submittedName>
        <fullName evidence="1">Uncharacterized protein</fullName>
    </submittedName>
</protein>
<dbReference type="AlphaFoldDB" id="A0A9P8MLL9"/>
<name>A0A9P8MLL9_9HYPO</name>
<dbReference type="OrthoDB" id="4502494at2759"/>
<dbReference type="CDD" id="cd00303">
    <property type="entry name" value="retropepsin_like"/>
    <property type="match status" value="1"/>
</dbReference>
<organism evidence="1 2">
    <name type="scientific">Hirsutella rhossiliensis</name>
    <dbReference type="NCBI Taxonomy" id="111463"/>
    <lineage>
        <taxon>Eukaryota</taxon>
        <taxon>Fungi</taxon>
        <taxon>Dikarya</taxon>
        <taxon>Ascomycota</taxon>
        <taxon>Pezizomycotina</taxon>
        <taxon>Sordariomycetes</taxon>
        <taxon>Hypocreomycetidae</taxon>
        <taxon>Hypocreales</taxon>
        <taxon>Ophiocordycipitaceae</taxon>
        <taxon>Hirsutella</taxon>
    </lineage>
</organism>
<keyword evidence="2" id="KW-1185">Reference proteome</keyword>
<dbReference type="InterPro" id="IPR021109">
    <property type="entry name" value="Peptidase_aspartic_dom_sf"/>
</dbReference>
<proteinExistence type="predicted"/>
<sequence>MLDSGATGKGFIDESFAHTNKLTLYELRNRRRLNVVDGRPSSAGDITHVVKLNMDIKGHKEKMLFYVTKLGKYNVILGKPWLTDHNPIVNWSTNVVTFNSDHCRKYCMEKGQYQLPVSGAPSLSSSATTTILPRPSIPRRVGAAAFHMLTKNRDVDVFSLSLYEIDKRLAELGVITEASTFVEPKTRRRVRFDSALTDMDKMNRELQLQDGITP</sequence>
<dbReference type="EMBL" id="JAIZPD010000015">
    <property type="protein sequence ID" value="KAH0958513.1"/>
    <property type="molecule type" value="Genomic_DNA"/>
</dbReference>
<dbReference type="RefSeq" id="XP_044716026.1">
    <property type="nucleotide sequence ID" value="XM_044868671.1"/>
</dbReference>
<comment type="caution">
    <text evidence="1">The sequence shown here is derived from an EMBL/GenBank/DDBJ whole genome shotgun (WGS) entry which is preliminary data.</text>
</comment>
<reference evidence="1" key="1">
    <citation type="submission" date="2021-09" db="EMBL/GenBank/DDBJ databases">
        <title>A high-quality genome of the endoparasitic fungus Hirsutella rhossiliensis with a comparison of Hirsutella genomes reveals transposable elements contributing to genome size variation.</title>
        <authorList>
            <person name="Lin R."/>
            <person name="Jiao Y."/>
            <person name="Sun X."/>
            <person name="Ling J."/>
            <person name="Xie B."/>
            <person name="Cheng X."/>
        </authorList>
    </citation>
    <scope>NUCLEOTIDE SEQUENCE</scope>
    <source>
        <strain evidence="1">HR02</strain>
    </source>
</reference>
<dbReference type="Proteomes" id="UP000824596">
    <property type="component" value="Unassembled WGS sequence"/>
</dbReference>
<dbReference type="GeneID" id="68359329"/>
<accession>A0A9P8MLL9</accession>
<evidence type="ECO:0000313" key="1">
    <source>
        <dbReference type="EMBL" id="KAH0958513.1"/>
    </source>
</evidence>
<evidence type="ECO:0000313" key="2">
    <source>
        <dbReference type="Proteomes" id="UP000824596"/>
    </source>
</evidence>
<dbReference type="Gene3D" id="2.40.70.10">
    <property type="entry name" value="Acid Proteases"/>
    <property type="match status" value="1"/>
</dbReference>
<dbReference type="Pfam" id="PF08284">
    <property type="entry name" value="RVP_2"/>
    <property type="match status" value="1"/>
</dbReference>